<feature type="region of interest" description="Disordered" evidence="1">
    <location>
        <begin position="1"/>
        <end position="112"/>
    </location>
</feature>
<gene>
    <name evidence="2" type="ORF">LSALG_LOCUS40600</name>
</gene>
<dbReference type="Proteomes" id="UP001177003">
    <property type="component" value="Chromosome 9"/>
</dbReference>
<protein>
    <submittedName>
        <fullName evidence="2">Uncharacterized protein</fullName>
    </submittedName>
</protein>
<feature type="compositionally biased region" description="Basic and acidic residues" evidence="1">
    <location>
        <begin position="17"/>
        <end position="29"/>
    </location>
</feature>
<feature type="compositionally biased region" description="Polar residues" evidence="1">
    <location>
        <begin position="54"/>
        <end position="74"/>
    </location>
</feature>
<proteinExistence type="predicted"/>
<keyword evidence="3" id="KW-1185">Reference proteome</keyword>
<dbReference type="AlphaFoldDB" id="A0AA36A058"/>
<sequence>MSGSRGRQPRSHHSAARGRDSTGSRRHDSPCGGGYDSTSGRLHDFAHGHDNIGSRPQDSNPNYRQRQGCTQLTPLSVRDAENLGRGYTRSTSDVEEDDDGTQRDSNVVDTPHRYGDNRLFLEKFGKKFASYQVHHQIRLIFDQFLDGAWPTFTTLLPALFQQMFRAFGKYYQ</sequence>
<reference evidence="2" key="1">
    <citation type="submission" date="2023-04" db="EMBL/GenBank/DDBJ databases">
        <authorList>
            <person name="Vijverberg K."/>
            <person name="Xiong W."/>
            <person name="Schranz E."/>
        </authorList>
    </citation>
    <scope>NUCLEOTIDE SEQUENCE</scope>
</reference>
<name>A0AA36A058_LACSI</name>
<accession>A0AA36A058</accession>
<dbReference type="EMBL" id="OX465085">
    <property type="protein sequence ID" value="CAI9302091.1"/>
    <property type="molecule type" value="Genomic_DNA"/>
</dbReference>
<evidence type="ECO:0000313" key="3">
    <source>
        <dbReference type="Proteomes" id="UP001177003"/>
    </source>
</evidence>
<evidence type="ECO:0000313" key="2">
    <source>
        <dbReference type="EMBL" id="CAI9302091.1"/>
    </source>
</evidence>
<feature type="compositionally biased region" description="Basic and acidic residues" evidence="1">
    <location>
        <begin position="41"/>
        <end position="52"/>
    </location>
</feature>
<evidence type="ECO:0000256" key="1">
    <source>
        <dbReference type="SAM" id="MobiDB-lite"/>
    </source>
</evidence>
<feature type="compositionally biased region" description="Basic residues" evidence="1">
    <location>
        <begin position="7"/>
        <end position="16"/>
    </location>
</feature>
<organism evidence="2 3">
    <name type="scientific">Lactuca saligna</name>
    <name type="common">Willowleaf lettuce</name>
    <dbReference type="NCBI Taxonomy" id="75948"/>
    <lineage>
        <taxon>Eukaryota</taxon>
        <taxon>Viridiplantae</taxon>
        <taxon>Streptophyta</taxon>
        <taxon>Embryophyta</taxon>
        <taxon>Tracheophyta</taxon>
        <taxon>Spermatophyta</taxon>
        <taxon>Magnoliopsida</taxon>
        <taxon>eudicotyledons</taxon>
        <taxon>Gunneridae</taxon>
        <taxon>Pentapetalae</taxon>
        <taxon>asterids</taxon>
        <taxon>campanulids</taxon>
        <taxon>Asterales</taxon>
        <taxon>Asteraceae</taxon>
        <taxon>Cichorioideae</taxon>
        <taxon>Cichorieae</taxon>
        <taxon>Lactucinae</taxon>
        <taxon>Lactuca</taxon>
    </lineage>
</organism>